<dbReference type="InterPro" id="IPR002711">
    <property type="entry name" value="HNH"/>
</dbReference>
<protein>
    <submittedName>
        <fullName evidence="2">HNH endonuclease</fullName>
    </submittedName>
</protein>
<keyword evidence="2" id="KW-0540">Nuclease</keyword>
<evidence type="ECO:0000313" key="2">
    <source>
        <dbReference type="EMBL" id="MBR7799009.1"/>
    </source>
</evidence>
<name>A0A941IBF8_9BURK</name>
<dbReference type="GO" id="GO:0008270">
    <property type="term" value="F:zinc ion binding"/>
    <property type="evidence" value="ECO:0007669"/>
    <property type="project" value="InterPro"/>
</dbReference>
<keyword evidence="2" id="KW-0378">Hydrolase</keyword>
<keyword evidence="2" id="KW-0255">Endonuclease</keyword>
<organism evidence="2 3">
    <name type="scientific">Undibacterium fentianense</name>
    <dbReference type="NCBI Taxonomy" id="2828728"/>
    <lineage>
        <taxon>Bacteria</taxon>
        <taxon>Pseudomonadati</taxon>
        <taxon>Pseudomonadota</taxon>
        <taxon>Betaproteobacteria</taxon>
        <taxon>Burkholderiales</taxon>
        <taxon>Oxalobacteraceae</taxon>
        <taxon>Undibacterium</taxon>
    </lineage>
</organism>
<reference evidence="2" key="1">
    <citation type="submission" date="2021-04" db="EMBL/GenBank/DDBJ databases">
        <title>novel species isolated from subtropical streams in China.</title>
        <authorList>
            <person name="Lu H."/>
        </authorList>
    </citation>
    <scope>NUCLEOTIDE SEQUENCE</scope>
    <source>
        <strain evidence="2">FT137W</strain>
    </source>
</reference>
<dbReference type="CDD" id="cd00085">
    <property type="entry name" value="HNHc"/>
    <property type="match status" value="1"/>
</dbReference>
<dbReference type="Pfam" id="PF01844">
    <property type="entry name" value="HNH"/>
    <property type="match status" value="1"/>
</dbReference>
<proteinExistence type="predicted"/>
<dbReference type="Proteomes" id="UP000678545">
    <property type="component" value="Unassembled WGS sequence"/>
</dbReference>
<comment type="caution">
    <text evidence="2">The sequence shown here is derived from an EMBL/GenBank/DDBJ whole genome shotgun (WGS) entry which is preliminary data.</text>
</comment>
<sequence length="243" mass="27158">MELVETFKEAEENSVRFFDVGSFASSAAFSRLGQFYHWYYFPDTGVFAPSKFIGYKNTSLESYAGEGTGTDTQGVLSRWFHKLDRNTPMYSGLESKLSNFLNEHGFSLSKKTIDGTGGIYVPIGTNATTRFPDEITDESYSEGSVKSVVVNAYERNPKARDACLAHYGNSCYVCGFNFGDVYGDIGNGFIHVHHLKEISSIGREYKVDPIKDLRPLCPNCHAMVHTQKPAISPEELKRRLARA</sequence>
<evidence type="ECO:0000259" key="1">
    <source>
        <dbReference type="Pfam" id="PF01844"/>
    </source>
</evidence>
<evidence type="ECO:0000313" key="3">
    <source>
        <dbReference type="Proteomes" id="UP000678545"/>
    </source>
</evidence>
<accession>A0A941IBF8</accession>
<keyword evidence="3" id="KW-1185">Reference proteome</keyword>
<gene>
    <name evidence="2" type="ORF">KDM90_03275</name>
</gene>
<dbReference type="InterPro" id="IPR003615">
    <property type="entry name" value="HNH_nuc"/>
</dbReference>
<dbReference type="GO" id="GO:0004519">
    <property type="term" value="F:endonuclease activity"/>
    <property type="evidence" value="ECO:0007669"/>
    <property type="project" value="UniProtKB-KW"/>
</dbReference>
<dbReference type="AlphaFoldDB" id="A0A941IBF8"/>
<feature type="domain" description="HNH" evidence="1">
    <location>
        <begin position="171"/>
        <end position="226"/>
    </location>
</feature>
<dbReference type="GO" id="GO:0003676">
    <property type="term" value="F:nucleic acid binding"/>
    <property type="evidence" value="ECO:0007669"/>
    <property type="project" value="InterPro"/>
</dbReference>
<dbReference type="EMBL" id="JAGSPJ010000001">
    <property type="protein sequence ID" value="MBR7799009.1"/>
    <property type="molecule type" value="Genomic_DNA"/>
</dbReference>
<dbReference type="RefSeq" id="WP_212674122.1">
    <property type="nucleotide sequence ID" value="NZ_JAGSPJ010000001.1"/>
</dbReference>